<dbReference type="AlphaFoldDB" id="A0A2P2L044"/>
<organism evidence="2">
    <name type="scientific">Rhizophora mucronata</name>
    <name type="common">Asiatic mangrove</name>
    <dbReference type="NCBI Taxonomy" id="61149"/>
    <lineage>
        <taxon>Eukaryota</taxon>
        <taxon>Viridiplantae</taxon>
        <taxon>Streptophyta</taxon>
        <taxon>Embryophyta</taxon>
        <taxon>Tracheophyta</taxon>
        <taxon>Spermatophyta</taxon>
        <taxon>Magnoliopsida</taxon>
        <taxon>eudicotyledons</taxon>
        <taxon>Gunneridae</taxon>
        <taxon>Pentapetalae</taxon>
        <taxon>rosids</taxon>
        <taxon>fabids</taxon>
        <taxon>Malpighiales</taxon>
        <taxon>Rhizophoraceae</taxon>
        <taxon>Rhizophora</taxon>
    </lineage>
</organism>
<sequence>MDLQPRHNSQYTTQHVKGNKVTGENNKAAEIPSPAPPPAANLKDQKQKNAMVQQKQFTSFWIEWSCSASNMNVIWGAAAEYWLVR</sequence>
<dbReference type="EMBL" id="GGEC01030851">
    <property type="protein sequence ID" value="MBX11335.1"/>
    <property type="molecule type" value="Transcribed_RNA"/>
</dbReference>
<feature type="region of interest" description="Disordered" evidence="1">
    <location>
        <begin position="1"/>
        <end position="46"/>
    </location>
</feature>
<evidence type="ECO:0000313" key="2">
    <source>
        <dbReference type="EMBL" id="MBX11335.1"/>
    </source>
</evidence>
<protein>
    <submittedName>
        <fullName evidence="2">Uncharacterized protein</fullName>
    </submittedName>
</protein>
<name>A0A2P2L044_RHIMU</name>
<evidence type="ECO:0000256" key="1">
    <source>
        <dbReference type="SAM" id="MobiDB-lite"/>
    </source>
</evidence>
<feature type="compositionally biased region" description="Polar residues" evidence="1">
    <location>
        <begin position="1"/>
        <end position="16"/>
    </location>
</feature>
<reference evidence="2" key="1">
    <citation type="submission" date="2018-02" db="EMBL/GenBank/DDBJ databases">
        <title>Rhizophora mucronata_Transcriptome.</title>
        <authorList>
            <person name="Meera S.P."/>
            <person name="Sreeshan A."/>
            <person name="Augustine A."/>
        </authorList>
    </citation>
    <scope>NUCLEOTIDE SEQUENCE</scope>
    <source>
        <tissue evidence="2">Leaf</tissue>
    </source>
</reference>
<accession>A0A2P2L044</accession>
<proteinExistence type="predicted"/>